<dbReference type="STRING" id="502025.Hoch_5908"/>
<dbReference type="PANTHER" id="PTHR33202">
    <property type="entry name" value="ZINC UPTAKE REGULATION PROTEIN"/>
    <property type="match status" value="1"/>
</dbReference>
<feature type="binding site" evidence="12">
    <location>
        <position position="107"/>
    </location>
    <ligand>
        <name>Zn(2+)</name>
        <dbReference type="ChEBI" id="CHEBI:29105"/>
    </ligand>
</feature>
<dbReference type="RefSeq" id="WP_012830975.1">
    <property type="nucleotide sequence ID" value="NC_013440.1"/>
</dbReference>
<accession>D0LIM7</accession>
<comment type="subcellular location">
    <subcellularLocation>
        <location evidence="1">Cytoplasm</location>
    </subcellularLocation>
</comment>
<dbReference type="GO" id="GO:0003700">
    <property type="term" value="F:DNA-binding transcription factor activity"/>
    <property type="evidence" value="ECO:0007669"/>
    <property type="project" value="InterPro"/>
</dbReference>
<dbReference type="AlphaFoldDB" id="D0LIM7"/>
<dbReference type="GO" id="GO:0045892">
    <property type="term" value="P:negative regulation of DNA-templated transcription"/>
    <property type="evidence" value="ECO:0007669"/>
    <property type="project" value="TreeGrafter"/>
</dbReference>
<evidence type="ECO:0000256" key="10">
    <source>
        <dbReference type="ARBA" id="ARBA00023125"/>
    </source>
</evidence>
<keyword evidence="5" id="KW-0963">Cytoplasm</keyword>
<keyword evidence="9" id="KW-0805">Transcription regulation</keyword>
<evidence type="ECO:0000256" key="12">
    <source>
        <dbReference type="PIRSR" id="PIRSR602481-1"/>
    </source>
</evidence>
<protein>
    <recommendedName>
        <fullName evidence="4">Ferric uptake regulation protein</fullName>
    </recommendedName>
</protein>
<evidence type="ECO:0000256" key="2">
    <source>
        <dbReference type="ARBA" id="ARBA00007957"/>
    </source>
</evidence>
<evidence type="ECO:0000256" key="7">
    <source>
        <dbReference type="ARBA" id="ARBA00022723"/>
    </source>
</evidence>
<name>D0LIM7_HALO1</name>
<dbReference type="InterPro" id="IPR002481">
    <property type="entry name" value="FUR"/>
</dbReference>
<dbReference type="Gene3D" id="3.30.1490.190">
    <property type="match status" value="1"/>
</dbReference>
<dbReference type="Gene3D" id="1.10.10.10">
    <property type="entry name" value="Winged helix-like DNA-binding domain superfamily/Winged helix DNA-binding domain"/>
    <property type="match status" value="1"/>
</dbReference>
<keyword evidence="8 12" id="KW-0862">Zinc</keyword>
<gene>
    <name evidence="14" type="ordered locus">Hoch_5908</name>
</gene>
<keyword evidence="11" id="KW-0804">Transcription</keyword>
<dbReference type="SUPFAM" id="SSF46785">
    <property type="entry name" value="Winged helix' DNA-binding domain"/>
    <property type="match status" value="1"/>
</dbReference>
<dbReference type="KEGG" id="hoh:Hoch_5908"/>
<feature type="binding site" evidence="13">
    <location>
        <position position="103"/>
    </location>
    <ligand>
        <name>Fe cation</name>
        <dbReference type="ChEBI" id="CHEBI:24875"/>
    </ligand>
</feature>
<evidence type="ECO:0000256" key="6">
    <source>
        <dbReference type="ARBA" id="ARBA00022491"/>
    </source>
</evidence>
<dbReference type="EMBL" id="CP001804">
    <property type="protein sequence ID" value="ACY18383.1"/>
    <property type="molecule type" value="Genomic_DNA"/>
</dbReference>
<dbReference type="Pfam" id="PF01475">
    <property type="entry name" value="FUR"/>
    <property type="match status" value="1"/>
</dbReference>
<evidence type="ECO:0000256" key="11">
    <source>
        <dbReference type="ARBA" id="ARBA00023163"/>
    </source>
</evidence>
<sequence>MGEQQERFHNADTDDLRERWRSYLQENNLNTTQQRELIVDQFLRCQDHVSIDELLVRVRKRNRKIGYATVYRTLKLLVDSGLAIQRRFGDGQARFEVDGDHHDHLICTKCGLILEFEDDEIEELQERIAERLGGFKVTRHRHELYGLCPKARGLPGGGCPNEDGE</sequence>
<keyword evidence="13" id="KW-0408">Iron</keyword>
<keyword evidence="10" id="KW-0238">DNA-binding</keyword>
<evidence type="ECO:0000256" key="3">
    <source>
        <dbReference type="ARBA" id="ARBA00011738"/>
    </source>
</evidence>
<evidence type="ECO:0000313" key="14">
    <source>
        <dbReference type="EMBL" id="ACY18383.1"/>
    </source>
</evidence>
<dbReference type="GO" id="GO:0008270">
    <property type="term" value="F:zinc ion binding"/>
    <property type="evidence" value="ECO:0007669"/>
    <property type="project" value="TreeGrafter"/>
</dbReference>
<feature type="binding site" evidence="13">
    <location>
        <position position="122"/>
    </location>
    <ligand>
        <name>Fe cation</name>
        <dbReference type="ChEBI" id="CHEBI:24875"/>
    </ligand>
</feature>
<dbReference type="InterPro" id="IPR043135">
    <property type="entry name" value="Fur_C"/>
</dbReference>
<dbReference type="GO" id="GO:0005829">
    <property type="term" value="C:cytosol"/>
    <property type="evidence" value="ECO:0007669"/>
    <property type="project" value="TreeGrafter"/>
</dbReference>
<comment type="cofactor">
    <cofactor evidence="13">
        <name>Mn(2+)</name>
        <dbReference type="ChEBI" id="CHEBI:29035"/>
    </cofactor>
    <cofactor evidence="13">
        <name>Fe(2+)</name>
        <dbReference type="ChEBI" id="CHEBI:29033"/>
    </cofactor>
    <text evidence="13">Binds 1 Mn(2+) or Fe(2+) ion per subunit.</text>
</comment>
<evidence type="ECO:0000256" key="9">
    <source>
        <dbReference type="ARBA" id="ARBA00023015"/>
    </source>
</evidence>
<feature type="binding site" evidence="13">
    <location>
        <position position="140"/>
    </location>
    <ligand>
        <name>Fe cation</name>
        <dbReference type="ChEBI" id="CHEBI:24875"/>
    </ligand>
</feature>
<evidence type="ECO:0000256" key="13">
    <source>
        <dbReference type="PIRSR" id="PIRSR602481-2"/>
    </source>
</evidence>
<evidence type="ECO:0000256" key="5">
    <source>
        <dbReference type="ARBA" id="ARBA00022490"/>
    </source>
</evidence>
<evidence type="ECO:0000256" key="8">
    <source>
        <dbReference type="ARBA" id="ARBA00022833"/>
    </source>
</evidence>
<reference evidence="14 15" key="1">
    <citation type="journal article" date="2010" name="Stand. Genomic Sci.">
        <title>Complete genome sequence of Haliangium ochraceum type strain (SMP-2).</title>
        <authorList>
            <consortium name="US DOE Joint Genome Institute (JGI-PGF)"/>
            <person name="Ivanova N."/>
            <person name="Daum C."/>
            <person name="Lang E."/>
            <person name="Abt B."/>
            <person name="Kopitz M."/>
            <person name="Saunders E."/>
            <person name="Lapidus A."/>
            <person name="Lucas S."/>
            <person name="Glavina Del Rio T."/>
            <person name="Nolan M."/>
            <person name="Tice H."/>
            <person name="Copeland A."/>
            <person name="Cheng J.F."/>
            <person name="Chen F."/>
            <person name="Bruce D."/>
            <person name="Goodwin L."/>
            <person name="Pitluck S."/>
            <person name="Mavromatis K."/>
            <person name="Pati A."/>
            <person name="Mikhailova N."/>
            <person name="Chen A."/>
            <person name="Palaniappan K."/>
            <person name="Land M."/>
            <person name="Hauser L."/>
            <person name="Chang Y.J."/>
            <person name="Jeffries C.D."/>
            <person name="Detter J.C."/>
            <person name="Brettin T."/>
            <person name="Rohde M."/>
            <person name="Goker M."/>
            <person name="Bristow J."/>
            <person name="Markowitz V."/>
            <person name="Eisen J.A."/>
            <person name="Hugenholtz P."/>
            <person name="Kyrpides N.C."/>
            <person name="Klenk H.P."/>
        </authorList>
    </citation>
    <scope>NUCLEOTIDE SEQUENCE [LARGE SCALE GENOMIC DNA]</scope>
    <source>
        <strain evidence="15">DSM 14365 / CIP 107738 / JCM 11303 / AJ 13395 / SMP-2</strain>
    </source>
</reference>
<keyword evidence="15" id="KW-1185">Reference proteome</keyword>
<dbReference type="InterPro" id="IPR036388">
    <property type="entry name" value="WH-like_DNA-bd_sf"/>
</dbReference>
<evidence type="ECO:0000256" key="4">
    <source>
        <dbReference type="ARBA" id="ARBA00020910"/>
    </source>
</evidence>
<dbReference type="HOGENOM" id="CLU_096072_3_0_7"/>
<comment type="similarity">
    <text evidence="2">Belongs to the Fur family.</text>
</comment>
<evidence type="ECO:0000313" key="15">
    <source>
        <dbReference type="Proteomes" id="UP000001880"/>
    </source>
</evidence>
<dbReference type="CDD" id="cd07153">
    <property type="entry name" value="Fur_like"/>
    <property type="match status" value="1"/>
</dbReference>
<feature type="binding site" evidence="12">
    <location>
        <position position="148"/>
    </location>
    <ligand>
        <name>Zn(2+)</name>
        <dbReference type="ChEBI" id="CHEBI:29105"/>
    </ligand>
</feature>
<comment type="subunit">
    <text evidence="3">Homodimer.</text>
</comment>
<feature type="binding site" evidence="13">
    <location>
        <position position="101"/>
    </location>
    <ligand>
        <name>Fe cation</name>
        <dbReference type="ChEBI" id="CHEBI:24875"/>
    </ligand>
</feature>
<dbReference type="eggNOG" id="COG0735">
    <property type="taxonomic scope" value="Bacteria"/>
</dbReference>
<feature type="binding site" evidence="12">
    <location>
        <position position="110"/>
    </location>
    <ligand>
        <name>Zn(2+)</name>
        <dbReference type="ChEBI" id="CHEBI:29105"/>
    </ligand>
</feature>
<dbReference type="OrthoDB" id="8659436at2"/>
<comment type="cofactor">
    <cofactor evidence="12">
        <name>Zn(2+)</name>
        <dbReference type="ChEBI" id="CHEBI:29105"/>
    </cofactor>
    <text evidence="12">Binds 1 zinc ion per subunit.</text>
</comment>
<dbReference type="InterPro" id="IPR036390">
    <property type="entry name" value="WH_DNA-bd_sf"/>
</dbReference>
<organism evidence="14 15">
    <name type="scientific">Haliangium ochraceum (strain DSM 14365 / JCM 11303 / SMP-2)</name>
    <dbReference type="NCBI Taxonomy" id="502025"/>
    <lineage>
        <taxon>Bacteria</taxon>
        <taxon>Pseudomonadati</taxon>
        <taxon>Myxococcota</taxon>
        <taxon>Polyangia</taxon>
        <taxon>Haliangiales</taxon>
        <taxon>Kofleriaceae</taxon>
        <taxon>Haliangium</taxon>
    </lineage>
</organism>
<dbReference type="GO" id="GO:1900705">
    <property type="term" value="P:negative regulation of siderophore biosynthetic process"/>
    <property type="evidence" value="ECO:0007669"/>
    <property type="project" value="TreeGrafter"/>
</dbReference>
<proteinExistence type="inferred from homology"/>
<dbReference type="Proteomes" id="UP000001880">
    <property type="component" value="Chromosome"/>
</dbReference>
<evidence type="ECO:0000256" key="1">
    <source>
        <dbReference type="ARBA" id="ARBA00004496"/>
    </source>
</evidence>
<keyword evidence="6" id="KW-0678">Repressor</keyword>
<dbReference type="PANTHER" id="PTHR33202:SF2">
    <property type="entry name" value="FERRIC UPTAKE REGULATION PROTEIN"/>
    <property type="match status" value="1"/>
</dbReference>
<dbReference type="GO" id="GO:0000976">
    <property type="term" value="F:transcription cis-regulatory region binding"/>
    <property type="evidence" value="ECO:0007669"/>
    <property type="project" value="TreeGrafter"/>
</dbReference>
<keyword evidence="7 12" id="KW-0479">Metal-binding</keyword>